<organism evidence="1 2">
    <name type="scientific">Ziziphus jujuba var. spinosa</name>
    <dbReference type="NCBI Taxonomy" id="714518"/>
    <lineage>
        <taxon>Eukaryota</taxon>
        <taxon>Viridiplantae</taxon>
        <taxon>Streptophyta</taxon>
        <taxon>Embryophyta</taxon>
        <taxon>Tracheophyta</taxon>
        <taxon>Spermatophyta</taxon>
        <taxon>Magnoliopsida</taxon>
        <taxon>eudicotyledons</taxon>
        <taxon>Gunneridae</taxon>
        <taxon>Pentapetalae</taxon>
        <taxon>rosids</taxon>
        <taxon>fabids</taxon>
        <taxon>Rosales</taxon>
        <taxon>Rhamnaceae</taxon>
        <taxon>Paliureae</taxon>
        <taxon>Ziziphus</taxon>
    </lineage>
</organism>
<name>A0A978U913_ZIZJJ</name>
<protein>
    <submittedName>
        <fullName evidence="1">Uncharacterized protein</fullName>
    </submittedName>
</protein>
<gene>
    <name evidence="1" type="ORF">FEM48_ZijujUnG0057800</name>
</gene>
<evidence type="ECO:0000313" key="2">
    <source>
        <dbReference type="Proteomes" id="UP000813462"/>
    </source>
</evidence>
<dbReference type="Proteomes" id="UP000813462">
    <property type="component" value="Unassembled WGS sequence"/>
</dbReference>
<dbReference type="AlphaFoldDB" id="A0A978U913"/>
<accession>A0A978U913</accession>
<evidence type="ECO:0000313" key="1">
    <source>
        <dbReference type="EMBL" id="KAH7511009.1"/>
    </source>
</evidence>
<proteinExistence type="predicted"/>
<reference evidence="1" key="1">
    <citation type="journal article" date="2021" name="Front. Plant Sci.">
        <title>Chromosome-Scale Genome Assembly for Chinese Sour Jujube and Insights Into Its Genome Evolution and Domestication Signature.</title>
        <authorList>
            <person name="Shen L.-Y."/>
            <person name="Luo H."/>
            <person name="Wang X.-L."/>
            <person name="Wang X.-M."/>
            <person name="Qiu X.-J."/>
            <person name="Liu H."/>
            <person name="Zhou S.-S."/>
            <person name="Jia K.-H."/>
            <person name="Nie S."/>
            <person name="Bao Y.-T."/>
            <person name="Zhang R.-G."/>
            <person name="Yun Q.-Z."/>
            <person name="Chai Y.-H."/>
            <person name="Lu J.-Y."/>
            <person name="Li Y."/>
            <person name="Zhao S.-W."/>
            <person name="Mao J.-F."/>
            <person name="Jia S.-G."/>
            <person name="Mao Y.-M."/>
        </authorList>
    </citation>
    <scope>NUCLEOTIDE SEQUENCE</scope>
    <source>
        <strain evidence="1">AT0</strain>
        <tissue evidence="1">Leaf</tissue>
    </source>
</reference>
<dbReference type="EMBL" id="JAEACU010000235">
    <property type="protein sequence ID" value="KAH7511009.1"/>
    <property type="molecule type" value="Genomic_DNA"/>
</dbReference>
<sequence length="85" mass="9642">MSYGMRQAPPGMSDLSGKFVSQNQLKQFSNWIYQEFHVKINLSGKETWKEFSRLKVATTSSLEMNGIENPIELNYVKAISLLGPT</sequence>
<comment type="caution">
    <text evidence="1">The sequence shown here is derived from an EMBL/GenBank/DDBJ whole genome shotgun (WGS) entry which is preliminary data.</text>
</comment>